<dbReference type="CDD" id="cd00053">
    <property type="entry name" value="EGF"/>
    <property type="match status" value="1"/>
</dbReference>
<comment type="caution">
    <text evidence="3">The sequence shown here is derived from an EMBL/GenBank/DDBJ whole genome shotgun (WGS) entry which is preliminary data.</text>
</comment>
<keyword evidence="3" id="KW-0808">Transferase</keyword>
<dbReference type="InterPro" id="IPR000742">
    <property type="entry name" value="EGF"/>
</dbReference>
<protein>
    <submittedName>
        <fullName evidence="3">Wall-associated receptor kinase 2-like</fullName>
    </submittedName>
</protein>
<dbReference type="PANTHER" id="PTHR33491">
    <property type="entry name" value="OSJNBA0016N04.9 PROTEIN"/>
    <property type="match status" value="1"/>
</dbReference>
<reference evidence="3" key="1">
    <citation type="journal article" date="2019" name="Sci. Rep.">
        <title>Draft genome of Tanacetum cinerariifolium, the natural source of mosquito coil.</title>
        <authorList>
            <person name="Yamashiro T."/>
            <person name="Shiraishi A."/>
            <person name="Satake H."/>
            <person name="Nakayama K."/>
        </authorList>
    </citation>
    <scope>NUCLEOTIDE SEQUENCE</scope>
</reference>
<keyword evidence="3" id="KW-0675">Receptor</keyword>
<feature type="domain" description="EGF-like" evidence="2">
    <location>
        <begin position="238"/>
        <end position="281"/>
    </location>
</feature>
<evidence type="ECO:0000256" key="1">
    <source>
        <dbReference type="PROSITE-ProRule" id="PRU00076"/>
    </source>
</evidence>
<dbReference type="PROSITE" id="PS50026">
    <property type="entry name" value="EGF_3"/>
    <property type="match status" value="1"/>
</dbReference>
<dbReference type="GO" id="GO:0016301">
    <property type="term" value="F:kinase activity"/>
    <property type="evidence" value="ECO:0007669"/>
    <property type="project" value="UniProtKB-KW"/>
</dbReference>
<dbReference type="EMBL" id="BKCJ010002196">
    <property type="protein sequence ID" value="GEU46925.1"/>
    <property type="molecule type" value="Genomic_DNA"/>
</dbReference>
<name>A0A6L2KG19_TANCI</name>
<accession>A0A6L2KG19</accession>
<dbReference type="AlphaFoldDB" id="A0A6L2KG19"/>
<organism evidence="3">
    <name type="scientific">Tanacetum cinerariifolium</name>
    <name type="common">Dalmatian daisy</name>
    <name type="synonym">Chrysanthemum cinerariifolium</name>
    <dbReference type="NCBI Taxonomy" id="118510"/>
    <lineage>
        <taxon>Eukaryota</taxon>
        <taxon>Viridiplantae</taxon>
        <taxon>Streptophyta</taxon>
        <taxon>Embryophyta</taxon>
        <taxon>Tracheophyta</taxon>
        <taxon>Spermatophyta</taxon>
        <taxon>Magnoliopsida</taxon>
        <taxon>eudicotyledons</taxon>
        <taxon>Gunneridae</taxon>
        <taxon>Pentapetalae</taxon>
        <taxon>asterids</taxon>
        <taxon>campanulids</taxon>
        <taxon>Asterales</taxon>
        <taxon>Asteraceae</taxon>
        <taxon>Asteroideae</taxon>
        <taxon>Anthemideae</taxon>
        <taxon>Anthemidinae</taxon>
        <taxon>Tanacetum</taxon>
    </lineage>
</organism>
<keyword evidence="3" id="KW-0418">Kinase</keyword>
<sequence>MALGTVQGSNSSAMNSIAKPGCQTHRGNITVPYPFGIGKDTGCSLDSSFYLNCNTSFDPPKLYLASSLPESSFEIYNISGSELRFFTSVGSRCYDQNGNVTYQDNSKTALSAFTFSGKNKFTVIGCDDIAVIMNSEADQYASGCFGLCTNLSNVAAGEFSGNGCCQTSITKGLQHYFIEFHTLKSHRNVWKINNCVHAFLGEENTFRFSGTIDLSNSSDLIQRVESSVLVVVDWVIGRDRNCSQSTECKENSECHDADGGGYHCRCNQGYEGNPYLDQGCQGLLINACMARPGPTRVLPTGCSTVQLFFMLHNFPRELMRILMDVKGISWKGCKVVVVSFYESLRMELASKVGITIVALGLPESEMSQDKIMDKDFEMGIDQDMRDVRVSIRLTNPWGLNLLPHRVKPGKASLFRRLERSCYSWNAWYYRHSGYIDAYGPINDDDGGISEMVGVSHRIRERTKA</sequence>
<keyword evidence="1" id="KW-0245">EGF-like domain</keyword>
<evidence type="ECO:0000259" key="2">
    <source>
        <dbReference type="PROSITE" id="PS50026"/>
    </source>
</evidence>
<proteinExistence type="predicted"/>
<evidence type="ECO:0000313" key="3">
    <source>
        <dbReference type="EMBL" id="GEU46925.1"/>
    </source>
</evidence>
<dbReference type="Gene3D" id="2.10.25.10">
    <property type="entry name" value="Laminin"/>
    <property type="match status" value="1"/>
</dbReference>
<comment type="caution">
    <text evidence="1">Lacks conserved residue(s) required for the propagation of feature annotation.</text>
</comment>
<gene>
    <name evidence="3" type="ORF">Tci_018903</name>
</gene>